<proteinExistence type="predicted"/>
<keyword evidence="2" id="KW-0472">Membrane</keyword>
<keyword evidence="6" id="KW-1185">Reference proteome</keyword>
<reference evidence="4" key="2">
    <citation type="submission" date="2020-08" db="EMBL/GenBank/DDBJ databases">
        <authorList>
            <person name="Kikuchi T."/>
        </authorList>
    </citation>
    <scope>NUCLEOTIDE SEQUENCE</scope>
    <source>
        <strain evidence="3">Ka4C1</strain>
    </source>
</reference>
<evidence type="ECO:0000256" key="2">
    <source>
        <dbReference type="SAM" id="Phobius"/>
    </source>
</evidence>
<dbReference type="Proteomes" id="UP000659654">
    <property type="component" value="Unassembled WGS sequence"/>
</dbReference>
<evidence type="ECO:0000313" key="7">
    <source>
        <dbReference type="WBParaSite" id="BXY_1065700.1"/>
    </source>
</evidence>
<evidence type="ECO:0000313" key="3">
    <source>
        <dbReference type="EMBL" id="CAD5214234.1"/>
    </source>
</evidence>
<dbReference type="SMR" id="A0A1I7SCA6"/>
<evidence type="ECO:0000313" key="6">
    <source>
        <dbReference type="Proteomes" id="UP000659654"/>
    </source>
</evidence>
<keyword evidence="2" id="KW-0812">Transmembrane</keyword>
<feature type="region of interest" description="Disordered" evidence="1">
    <location>
        <begin position="1"/>
        <end position="25"/>
    </location>
</feature>
<feature type="transmembrane region" description="Helical" evidence="2">
    <location>
        <begin position="126"/>
        <end position="152"/>
    </location>
</feature>
<dbReference type="EMBL" id="CAJFDI010000002">
    <property type="protein sequence ID" value="CAD5214234.1"/>
    <property type="molecule type" value="Genomic_DNA"/>
</dbReference>
<evidence type="ECO:0000256" key="1">
    <source>
        <dbReference type="SAM" id="MobiDB-lite"/>
    </source>
</evidence>
<dbReference type="EMBL" id="CAJFCV020000002">
    <property type="protein sequence ID" value="CAG9094465.1"/>
    <property type="molecule type" value="Genomic_DNA"/>
</dbReference>
<feature type="transmembrane region" description="Helical" evidence="2">
    <location>
        <begin position="45"/>
        <end position="65"/>
    </location>
</feature>
<organism evidence="5 7">
    <name type="scientific">Bursaphelenchus xylophilus</name>
    <name type="common">Pinewood nematode worm</name>
    <name type="synonym">Aphelenchoides xylophilus</name>
    <dbReference type="NCBI Taxonomy" id="6326"/>
    <lineage>
        <taxon>Eukaryota</taxon>
        <taxon>Metazoa</taxon>
        <taxon>Ecdysozoa</taxon>
        <taxon>Nematoda</taxon>
        <taxon>Chromadorea</taxon>
        <taxon>Rhabditida</taxon>
        <taxon>Tylenchina</taxon>
        <taxon>Tylenchomorpha</taxon>
        <taxon>Aphelenchoidea</taxon>
        <taxon>Aphelenchoididae</taxon>
        <taxon>Bursaphelenchus</taxon>
    </lineage>
</organism>
<gene>
    <name evidence="3" type="ORF">BXYJ_LOCUS3428</name>
</gene>
<feature type="transmembrane region" description="Helical" evidence="2">
    <location>
        <begin position="97"/>
        <end position="120"/>
    </location>
</feature>
<keyword evidence="2" id="KW-1133">Transmembrane helix</keyword>
<accession>A0A1I7SCA6</accession>
<dbReference type="AlphaFoldDB" id="A0A1I7SCA6"/>
<dbReference type="WBParaSite" id="BXY_1065700.1">
    <property type="protein sequence ID" value="BXY_1065700.1"/>
    <property type="gene ID" value="BXY_1065700"/>
</dbReference>
<name>A0A1I7SCA6_BURXY</name>
<dbReference type="OrthoDB" id="10465009at2759"/>
<protein>
    <submittedName>
        <fullName evidence="3">(pine wood nematode) hypothetical protein</fullName>
    </submittedName>
</protein>
<dbReference type="Proteomes" id="UP000095284">
    <property type="component" value="Unplaced"/>
</dbReference>
<reference evidence="7" key="1">
    <citation type="submission" date="2016-11" db="UniProtKB">
        <authorList>
            <consortium name="WormBaseParasite"/>
        </authorList>
    </citation>
    <scope>IDENTIFICATION</scope>
</reference>
<evidence type="ECO:0000313" key="5">
    <source>
        <dbReference type="Proteomes" id="UP000095284"/>
    </source>
</evidence>
<feature type="compositionally biased region" description="Low complexity" evidence="1">
    <location>
        <begin position="10"/>
        <end position="24"/>
    </location>
</feature>
<dbReference type="Proteomes" id="UP000582659">
    <property type="component" value="Unassembled WGS sequence"/>
</dbReference>
<sequence length="183" mass="20439">MDEPTVSEISQPSASGSSLTSSISEALDAPQHAEKSKKRFPVDRVALYTTVTLLLSAMINIMVALMNGNTAGFWGALLITLAYILILVGIKVKKASYFSFYMMVQTMALLFYIFASFRLIRQASVAGWASLLTGFGVVLIIPLILAYIYLLIRKTHRIHQKKRKIRQAEMTLDQFDGITPRNF</sequence>
<feature type="transmembrane region" description="Helical" evidence="2">
    <location>
        <begin position="71"/>
        <end position="90"/>
    </location>
</feature>
<evidence type="ECO:0000313" key="4">
    <source>
        <dbReference type="EMBL" id="CAG9094465.1"/>
    </source>
</evidence>